<dbReference type="PANTHER" id="PTHR31721:SF3">
    <property type="entry name" value="EXPRESSED PROTEIN"/>
    <property type="match status" value="1"/>
</dbReference>
<dbReference type="InterPro" id="IPR005134">
    <property type="entry name" value="UPF0114"/>
</dbReference>
<dbReference type="PANTHER" id="PTHR31721">
    <property type="entry name" value="OS06G0710300 PROTEIN"/>
    <property type="match status" value="1"/>
</dbReference>
<reference evidence="2 3" key="1">
    <citation type="journal article" date="2021" name="BMC Genomics">
        <title>Datura genome reveals duplications of psychoactive alkaloid biosynthetic genes and high mutation rate following tissue culture.</title>
        <authorList>
            <person name="Rajewski A."/>
            <person name="Carter-House D."/>
            <person name="Stajich J."/>
            <person name="Litt A."/>
        </authorList>
    </citation>
    <scope>NUCLEOTIDE SEQUENCE [LARGE SCALE GENOMIC DNA]</scope>
    <source>
        <strain evidence="2">AR-01</strain>
    </source>
</reference>
<keyword evidence="1" id="KW-0472">Membrane</keyword>
<keyword evidence="1" id="KW-0812">Transmembrane</keyword>
<evidence type="ECO:0000256" key="1">
    <source>
        <dbReference type="SAM" id="Phobius"/>
    </source>
</evidence>
<proteinExistence type="predicted"/>
<dbReference type="Pfam" id="PF03350">
    <property type="entry name" value="UPF0114"/>
    <property type="match status" value="1"/>
</dbReference>
<protein>
    <submittedName>
        <fullName evidence="2">Uncharacterized protein</fullName>
    </submittedName>
</protein>
<gene>
    <name evidence="2" type="ORF">HAX54_021010</name>
</gene>
<feature type="transmembrane region" description="Helical" evidence="1">
    <location>
        <begin position="179"/>
        <end position="206"/>
    </location>
</feature>
<dbReference type="EMBL" id="JACEIK010000252">
    <property type="protein sequence ID" value="MCD7453469.1"/>
    <property type="molecule type" value="Genomic_DNA"/>
</dbReference>
<feature type="transmembrane region" description="Helical" evidence="1">
    <location>
        <begin position="271"/>
        <end position="295"/>
    </location>
</feature>
<accession>A0ABS8S369</accession>
<sequence>MAISGTRLLRTSKQLGLRDNGGQKQQQPACCSLWNNYSLRFKCSKKGGIIGGGDQKKAVVATKAVGGADTITSTVVVSEPPMTQNWNISDPSLVANNVSDLILYNLKNILKLQMPQKLHHLQLFIEKGILDCRFFSLFAVAGTLIGSLLCFVEGCYLIIESYVHYFIALSHKSDLGHVMQLLIEAIDMFLLGTAMLTFGMGLYVMFVGSRNYNVKGDQLSGKNLFYFQTLPSLMGMKSVMQAKSRIGHALIMLLQVGVLEKFKNIPVVNGLDLACFAGAVFVSSICVFILSRLAVTTTKAGN</sequence>
<keyword evidence="1" id="KW-1133">Transmembrane helix</keyword>
<dbReference type="Proteomes" id="UP000823775">
    <property type="component" value="Unassembled WGS sequence"/>
</dbReference>
<feature type="transmembrane region" description="Helical" evidence="1">
    <location>
        <begin position="134"/>
        <end position="159"/>
    </location>
</feature>
<evidence type="ECO:0000313" key="3">
    <source>
        <dbReference type="Proteomes" id="UP000823775"/>
    </source>
</evidence>
<organism evidence="2 3">
    <name type="scientific">Datura stramonium</name>
    <name type="common">Jimsonweed</name>
    <name type="synonym">Common thornapple</name>
    <dbReference type="NCBI Taxonomy" id="4076"/>
    <lineage>
        <taxon>Eukaryota</taxon>
        <taxon>Viridiplantae</taxon>
        <taxon>Streptophyta</taxon>
        <taxon>Embryophyta</taxon>
        <taxon>Tracheophyta</taxon>
        <taxon>Spermatophyta</taxon>
        <taxon>Magnoliopsida</taxon>
        <taxon>eudicotyledons</taxon>
        <taxon>Gunneridae</taxon>
        <taxon>Pentapetalae</taxon>
        <taxon>asterids</taxon>
        <taxon>lamiids</taxon>
        <taxon>Solanales</taxon>
        <taxon>Solanaceae</taxon>
        <taxon>Solanoideae</taxon>
        <taxon>Datureae</taxon>
        <taxon>Datura</taxon>
    </lineage>
</organism>
<comment type="caution">
    <text evidence="2">The sequence shown here is derived from an EMBL/GenBank/DDBJ whole genome shotgun (WGS) entry which is preliminary data.</text>
</comment>
<name>A0ABS8S369_DATST</name>
<evidence type="ECO:0000313" key="2">
    <source>
        <dbReference type="EMBL" id="MCD7453469.1"/>
    </source>
</evidence>
<keyword evidence="3" id="KW-1185">Reference proteome</keyword>